<evidence type="ECO:0000313" key="2">
    <source>
        <dbReference type="Proteomes" id="UP000475862"/>
    </source>
</evidence>
<dbReference type="EMBL" id="VYZN01001615">
    <property type="protein sequence ID" value="KAE9522095.1"/>
    <property type="molecule type" value="Genomic_DNA"/>
</dbReference>
<accession>A0A6G0SVH1</accession>
<evidence type="ECO:0000313" key="1">
    <source>
        <dbReference type="EMBL" id="KAE9522095.1"/>
    </source>
</evidence>
<dbReference type="AlphaFoldDB" id="A0A6G0SVH1"/>
<gene>
    <name evidence="1" type="ORF">AGLY_017514</name>
</gene>
<keyword evidence="2" id="KW-1185">Reference proteome</keyword>
<proteinExistence type="predicted"/>
<name>A0A6G0SVH1_APHGL</name>
<dbReference type="Proteomes" id="UP000475862">
    <property type="component" value="Unassembled WGS sequence"/>
</dbReference>
<protein>
    <submittedName>
        <fullName evidence="1">Uncharacterized protein</fullName>
    </submittedName>
</protein>
<reference evidence="1 2" key="1">
    <citation type="submission" date="2019-08" db="EMBL/GenBank/DDBJ databases">
        <title>The genome of the soybean aphid Biotype 1, its phylome, world population structure and adaptation to the North American continent.</title>
        <authorList>
            <person name="Giordano R."/>
            <person name="Donthu R.K."/>
            <person name="Hernandez A.G."/>
            <person name="Wright C.L."/>
            <person name="Zimin A.V."/>
        </authorList>
    </citation>
    <scope>NUCLEOTIDE SEQUENCE [LARGE SCALE GENOMIC DNA]</scope>
    <source>
        <tissue evidence="1">Whole aphids</tissue>
    </source>
</reference>
<organism evidence="1 2">
    <name type="scientific">Aphis glycines</name>
    <name type="common">Soybean aphid</name>
    <dbReference type="NCBI Taxonomy" id="307491"/>
    <lineage>
        <taxon>Eukaryota</taxon>
        <taxon>Metazoa</taxon>
        <taxon>Ecdysozoa</taxon>
        <taxon>Arthropoda</taxon>
        <taxon>Hexapoda</taxon>
        <taxon>Insecta</taxon>
        <taxon>Pterygota</taxon>
        <taxon>Neoptera</taxon>
        <taxon>Paraneoptera</taxon>
        <taxon>Hemiptera</taxon>
        <taxon>Sternorrhyncha</taxon>
        <taxon>Aphidomorpha</taxon>
        <taxon>Aphidoidea</taxon>
        <taxon>Aphididae</taxon>
        <taxon>Aphidini</taxon>
        <taxon>Aphis</taxon>
        <taxon>Aphis</taxon>
    </lineage>
</organism>
<sequence>SDILTFNDFLENICKGVNTVLTNNPLVPSPRGNGSSTMKRTYQWIDHKTILRFLYMLSKRQAPIRYRYTLITYSSDFQTCSDFERSYKCIDFTMMCVFFFFCDCRQHLEQKNPKKMREKRNFLRKTSFRQNRIFYFDITQKLINTIEIFNFSNSNLYKICQNCENLQTDKSSPFRIVWYFIYIMFFKYKDTKNLSFLRGENNTKPFHLEIELDRWMEQEDMENKKYDMDLMTFFKNTFALKKKAIFEKLKNRSPLKKLHEFLLNIDNIRQKRYIQNEGNHVDSNIKQRQKRTFRSSAKTTTTTERFGDWRNPPKDVDTLTICIVISVNIPRAIPPREFLDQEKFYITNWYRCYCCTHTVAARGVQSRWCAIIAKSSLLSLEDANSSMTLLLKSDNIANADNLSWCIVLRKNVLILFNVEKHLSDSAVDIAKNKLEATR</sequence>
<feature type="non-terminal residue" evidence="1">
    <location>
        <position position="1"/>
    </location>
</feature>
<comment type="caution">
    <text evidence="1">The sequence shown here is derived from an EMBL/GenBank/DDBJ whole genome shotgun (WGS) entry which is preliminary data.</text>
</comment>